<reference evidence="1" key="1">
    <citation type="journal article" date="2023" name="Insect Mol. Biol.">
        <title>Genome sequencing provides insights into the evolution of gene families encoding plant cell wall-degrading enzymes in longhorned beetles.</title>
        <authorList>
            <person name="Shin N.R."/>
            <person name="Okamura Y."/>
            <person name="Kirsch R."/>
            <person name="Pauchet Y."/>
        </authorList>
    </citation>
    <scope>NUCLEOTIDE SEQUENCE</scope>
    <source>
        <strain evidence="1">MMC_N1</strain>
    </source>
</reference>
<gene>
    <name evidence="1" type="ORF">NQ317_010544</name>
</gene>
<protein>
    <submittedName>
        <fullName evidence="1">Uncharacterized protein</fullName>
    </submittedName>
</protein>
<keyword evidence="2" id="KW-1185">Reference proteome</keyword>
<organism evidence="1 2">
    <name type="scientific">Molorchus minor</name>
    <dbReference type="NCBI Taxonomy" id="1323400"/>
    <lineage>
        <taxon>Eukaryota</taxon>
        <taxon>Metazoa</taxon>
        <taxon>Ecdysozoa</taxon>
        <taxon>Arthropoda</taxon>
        <taxon>Hexapoda</taxon>
        <taxon>Insecta</taxon>
        <taxon>Pterygota</taxon>
        <taxon>Neoptera</taxon>
        <taxon>Endopterygota</taxon>
        <taxon>Coleoptera</taxon>
        <taxon>Polyphaga</taxon>
        <taxon>Cucujiformia</taxon>
        <taxon>Chrysomeloidea</taxon>
        <taxon>Cerambycidae</taxon>
        <taxon>Lamiinae</taxon>
        <taxon>Monochamini</taxon>
        <taxon>Molorchus</taxon>
    </lineage>
</organism>
<sequence>MLLMYGEFIRSPQSQFAATQNVRIDKCYIKRENLTFDFTLYLQMFDIWSGQLSLGHPQKMDKRLFEGCRR</sequence>
<proteinExistence type="predicted"/>
<evidence type="ECO:0000313" key="1">
    <source>
        <dbReference type="EMBL" id="KAJ8980226.1"/>
    </source>
</evidence>
<evidence type="ECO:0000313" key="2">
    <source>
        <dbReference type="Proteomes" id="UP001162164"/>
    </source>
</evidence>
<dbReference type="Proteomes" id="UP001162164">
    <property type="component" value="Unassembled WGS sequence"/>
</dbReference>
<name>A0ABQ9JPM4_9CUCU</name>
<dbReference type="EMBL" id="JAPWTJ010000273">
    <property type="protein sequence ID" value="KAJ8980226.1"/>
    <property type="molecule type" value="Genomic_DNA"/>
</dbReference>
<accession>A0ABQ9JPM4</accession>
<comment type="caution">
    <text evidence="1">The sequence shown here is derived from an EMBL/GenBank/DDBJ whole genome shotgun (WGS) entry which is preliminary data.</text>
</comment>